<dbReference type="GO" id="GO:0008483">
    <property type="term" value="F:transaminase activity"/>
    <property type="evidence" value="ECO:0007669"/>
    <property type="project" value="TreeGrafter"/>
</dbReference>
<reference evidence="6 7" key="1">
    <citation type="submission" date="2017-10" db="EMBL/GenBank/DDBJ databases">
        <title>Resolving the taxonomy of Roseburia spp., Eubacterium rectale and Agathobacter spp. through phylogenomic analysis.</title>
        <authorList>
            <person name="Sheridan P.O."/>
            <person name="Walker A.W."/>
            <person name="Duncan S.H."/>
            <person name="Scott K.P."/>
            <person name="Toole P.W.O."/>
            <person name="Luis P."/>
            <person name="Flint H.J."/>
        </authorList>
    </citation>
    <scope>NUCLEOTIDE SEQUENCE [LARGE SCALE GENOMIC DNA]</scope>
    <source>
        <strain evidence="6 7">JK626</strain>
    </source>
</reference>
<evidence type="ECO:0000256" key="4">
    <source>
        <dbReference type="PIRSR" id="PIRSR000390-2"/>
    </source>
</evidence>
<dbReference type="InterPro" id="IPR015422">
    <property type="entry name" value="PyrdxlP-dep_Trfase_small"/>
</dbReference>
<dbReference type="GO" id="GO:0000271">
    <property type="term" value="P:polysaccharide biosynthetic process"/>
    <property type="evidence" value="ECO:0007669"/>
    <property type="project" value="TreeGrafter"/>
</dbReference>
<accession>A0A2G3DX45</accession>
<dbReference type="InterPro" id="IPR000653">
    <property type="entry name" value="DegT/StrS_aminotransferase"/>
</dbReference>
<dbReference type="InterPro" id="IPR015421">
    <property type="entry name" value="PyrdxlP-dep_Trfase_major"/>
</dbReference>
<proteinExistence type="inferred from homology"/>
<dbReference type="PANTHER" id="PTHR30244">
    <property type="entry name" value="TRANSAMINASE"/>
    <property type="match status" value="1"/>
</dbReference>
<dbReference type="Gene3D" id="3.40.640.10">
    <property type="entry name" value="Type I PLP-dependent aspartate aminotransferase-like (Major domain)"/>
    <property type="match status" value="1"/>
</dbReference>
<dbReference type="SUPFAM" id="SSF53383">
    <property type="entry name" value="PLP-dependent transferases"/>
    <property type="match status" value="1"/>
</dbReference>
<feature type="modified residue" description="N6-(pyridoxal phosphate)lysine" evidence="4">
    <location>
        <position position="186"/>
    </location>
</feature>
<name>A0A2G3DX45_9FIRM</name>
<dbReference type="EMBL" id="PDYF01000008">
    <property type="protein sequence ID" value="PHU35521.1"/>
    <property type="molecule type" value="Genomic_DNA"/>
</dbReference>
<reference evidence="6 7" key="2">
    <citation type="submission" date="2017-10" db="EMBL/GenBank/DDBJ databases">
        <authorList>
            <person name="Banno H."/>
            <person name="Chua N.-H."/>
        </authorList>
    </citation>
    <scope>NUCLEOTIDE SEQUENCE [LARGE SCALE GENOMIC DNA]</scope>
    <source>
        <strain evidence="6 7">JK626</strain>
    </source>
</reference>
<dbReference type="Gene3D" id="3.90.1150.10">
    <property type="entry name" value="Aspartate Aminotransferase, domain 1"/>
    <property type="match status" value="1"/>
</dbReference>
<comment type="similarity">
    <text evidence="2 5">Belongs to the DegT/DnrJ/EryC1 family.</text>
</comment>
<gene>
    <name evidence="6" type="ORF">CSX01_02665</name>
</gene>
<evidence type="ECO:0000256" key="1">
    <source>
        <dbReference type="ARBA" id="ARBA00022898"/>
    </source>
</evidence>
<evidence type="ECO:0000256" key="3">
    <source>
        <dbReference type="PIRSR" id="PIRSR000390-1"/>
    </source>
</evidence>
<evidence type="ECO:0000313" key="7">
    <source>
        <dbReference type="Proteomes" id="UP000225889"/>
    </source>
</evidence>
<keyword evidence="1 4" id="KW-0663">Pyridoxal phosphate</keyword>
<feature type="active site" description="Proton acceptor" evidence="3">
    <location>
        <position position="186"/>
    </location>
</feature>
<dbReference type="Proteomes" id="UP000225889">
    <property type="component" value="Unassembled WGS sequence"/>
</dbReference>
<evidence type="ECO:0000256" key="2">
    <source>
        <dbReference type="ARBA" id="ARBA00037999"/>
    </source>
</evidence>
<evidence type="ECO:0000256" key="5">
    <source>
        <dbReference type="RuleBase" id="RU004508"/>
    </source>
</evidence>
<organism evidence="6 7">
    <name type="scientific">Pseudobutyrivibrio ruminis</name>
    <dbReference type="NCBI Taxonomy" id="46206"/>
    <lineage>
        <taxon>Bacteria</taxon>
        <taxon>Bacillati</taxon>
        <taxon>Bacillota</taxon>
        <taxon>Clostridia</taxon>
        <taxon>Lachnospirales</taxon>
        <taxon>Lachnospiraceae</taxon>
        <taxon>Pseudobutyrivibrio</taxon>
    </lineage>
</organism>
<sequence length="392" mass="42914">MMIPVMNVQRQYASLQDELDKAALEVLHSGGYILGPKVADFEKQFADYCGAKYSVGVGNGTDALVIALLAAGIGQGDEVITTAMTFVSTAEAIAQVGATPVFVDIQPEVYTMDPSKLEAAFTDKTKAVIPVHIYGQAADMDEICRIAHAHNAIVIEDCAQAAGAKYKGRRTCSLGDMACVSFFPTKNLGAAGDAGIIVTNNEDFYKGCLAYRVHGSGINGAYTYARLNNQEFDESKIDFHGNLPKYYNYLVGFNSRLDALQAAMLSVKLPHLDSWNERRRQIAAIYNDKITNAKITKPVVADYNEHIFYVYPLRVEDRAAFRAFLEERGVTTGVYFPVPMHEQACFAGLGYKHGDFPVAEDLAEHGVTIPMFPELTDEEIQTVIDAVNAYAN</sequence>
<protein>
    <submittedName>
        <fullName evidence="6">Transcriptional regulator</fullName>
    </submittedName>
</protein>
<comment type="caution">
    <text evidence="6">The sequence shown here is derived from an EMBL/GenBank/DDBJ whole genome shotgun (WGS) entry which is preliminary data.</text>
</comment>
<evidence type="ECO:0000313" key="6">
    <source>
        <dbReference type="EMBL" id="PHU35521.1"/>
    </source>
</evidence>
<dbReference type="GO" id="GO:0030170">
    <property type="term" value="F:pyridoxal phosphate binding"/>
    <property type="evidence" value="ECO:0007669"/>
    <property type="project" value="TreeGrafter"/>
</dbReference>
<dbReference type="PANTHER" id="PTHR30244:SF36">
    <property type="entry name" value="3-OXO-GLUCOSE-6-PHOSPHATE:GLUTAMATE AMINOTRANSFERASE"/>
    <property type="match status" value="1"/>
</dbReference>
<dbReference type="Pfam" id="PF01041">
    <property type="entry name" value="DegT_DnrJ_EryC1"/>
    <property type="match status" value="1"/>
</dbReference>
<dbReference type="CDD" id="cd00616">
    <property type="entry name" value="AHBA_syn"/>
    <property type="match status" value="1"/>
</dbReference>
<dbReference type="InterPro" id="IPR015424">
    <property type="entry name" value="PyrdxlP-dep_Trfase"/>
</dbReference>
<dbReference type="PIRSF" id="PIRSF000390">
    <property type="entry name" value="PLP_StrS"/>
    <property type="match status" value="1"/>
</dbReference>
<dbReference type="AlphaFoldDB" id="A0A2G3DX45"/>